<sequence length="32" mass="3561">MKQVAISKLDSIESVGVEIELTQNTFLTFGDF</sequence>
<evidence type="ECO:0000313" key="1">
    <source>
        <dbReference type="EMBL" id="ETK96065.1"/>
    </source>
</evidence>
<protein>
    <submittedName>
        <fullName evidence="1">Uncharacterized protein</fullName>
    </submittedName>
</protein>
<organism evidence="1">
    <name type="scientific">Phytophthora nicotianae</name>
    <name type="common">Potato buckeye rot agent</name>
    <name type="synonym">Phytophthora parasitica</name>
    <dbReference type="NCBI Taxonomy" id="4792"/>
    <lineage>
        <taxon>Eukaryota</taxon>
        <taxon>Sar</taxon>
        <taxon>Stramenopiles</taxon>
        <taxon>Oomycota</taxon>
        <taxon>Peronosporomycetes</taxon>
        <taxon>Peronosporales</taxon>
        <taxon>Peronosporaceae</taxon>
        <taxon>Phytophthora</taxon>
    </lineage>
</organism>
<dbReference type="AlphaFoldDB" id="W2HNC7"/>
<dbReference type="Proteomes" id="UP000053236">
    <property type="component" value="Unassembled WGS sequence"/>
</dbReference>
<evidence type="ECO:0000313" key="3">
    <source>
        <dbReference type="EMBL" id="ETM55745.1"/>
    </source>
</evidence>
<dbReference type="Proteomes" id="UP000053864">
    <property type="component" value="Unassembled WGS sequence"/>
</dbReference>
<name>W2HNC7_PHYNI</name>
<reference evidence="1" key="1">
    <citation type="submission" date="2013-11" db="EMBL/GenBank/DDBJ databases">
        <title>The Genome Sequence of Phytophthora parasitica CJ02B3.</title>
        <authorList>
            <consortium name="The Broad Institute Genomics Platform"/>
            <person name="Russ C."/>
            <person name="Tyler B."/>
            <person name="Panabieres F."/>
            <person name="Shan W."/>
            <person name="Tripathy S."/>
            <person name="Grunwald N."/>
            <person name="Machado M."/>
            <person name="Johnson C.S."/>
            <person name="Arredondo F."/>
            <person name="Hong C."/>
            <person name="Coffey M."/>
            <person name="Young S.K."/>
            <person name="Zeng Q."/>
            <person name="Gargeya S."/>
            <person name="Fitzgerald M."/>
            <person name="Abouelleil A."/>
            <person name="Alvarado L."/>
            <person name="Chapman S.B."/>
            <person name="Gainer-Dewar J."/>
            <person name="Goldberg J."/>
            <person name="Griggs A."/>
            <person name="Gujja S."/>
            <person name="Hansen M."/>
            <person name="Howarth C."/>
            <person name="Imamovic A."/>
            <person name="Ireland A."/>
            <person name="Larimer J."/>
            <person name="McCowan C."/>
            <person name="Murphy C."/>
            <person name="Pearson M."/>
            <person name="Poon T.W."/>
            <person name="Priest M."/>
            <person name="Roberts A."/>
            <person name="Saif S."/>
            <person name="Shea T."/>
            <person name="Sykes S."/>
            <person name="Wortman J."/>
            <person name="Nusbaum C."/>
            <person name="Birren B."/>
        </authorList>
    </citation>
    <scope>NUCLEOTIDE SEQUENCE [LARGE SCALE GENOMIC DNA]</scope>
    <source>
        <strain evidence="1">CJ02B3</strain>
    </source>
</reference>
<reference evidence="2 4" key="2">
    <citation type="submission" date="2013-11" db="EMBL/GenBank/DDBJ databases">
        <title>The Genome Sequence of Phytophthora parasitica CJ05E6.</title>
        <authorList>
            <consortium name="The Broad Institute Genomics Platform"/>
            <person name="Russ C."/>
            <person name="Tyler B."/>
            <person name="Panabieres F."/>
            <person name="Shan W."/>
            <person name="Tripathy S."/>
            <person name="Grunwald N."/>
            <person name="Machado M."/>
            <person name="Johnson C.S."/>
            <person name="Arredondo F."/>
            <person name="Hong C."/>
            <person name="Coffey M."/>
            <person name="Young S.K."/>
            <person name="Zeng Q."/>
            <person name="Gargeya S."/>
            <person name="Fitzgerald M."/>
            <person name="Abouelleil A."/>
            <person name="Alvarado L."/>
            <person name="Chapman S.B."/>
            <person name="Gainer-Dewar J."/>
            <person name="Goldberg J."/>
            <person name="Griggs A."/>
            <person name="Gujja S."/>
            <person name="Hansen M."/>
            <person name="Howarth C."/>
            <person name="Imamovic A."/>
            <person name="Ireland A."/>
            <person name="Larimer J."/>
            <person name="McCowan C."/>
            <person name="Murphy C."/>
            <person name="Pearson M."/>
            <person name="Poon T.W."/>
            <person name="Priest M."/>
            <person name="Roberts A."/>
            <person name="Saif S."/>
            <person name="Shea T."/>
            <person name="Sykes S."/>
            <person name="Wortman J."/>
            <person name="Nusbaum C."/>
            <person name="Birren B."/>
        </authorList>
    </citation>
    <scope>NUCLEOTIDE SEQUENCE [LARGE SCALE GENOMIC DNA]</scope>
    <source>
        <strain evidence="2 4">CJ05E6</strain>
    </source>
</reference>
<reference evidence="3" key="3">
    <citation type="submission" date="2013-11" db="EMBL/GenBank/DDBJ databases">
        <title>The Genome Sequence of Phytophthora parasitica IAC_01/95.</title>
        <authorList>
            <consortium name="The Broad Institute Genomics Platform"/>
            <person name="Russ C."/>
            <person name="Tyler B."/>
            <person name="Panabieres F."/>
            <person name="Shan W."/>
            <person name="Tripathy S."/>
            <person name="Grunwald N."/>
            <person name="Machado M."/>
            <person name="Johnson C.S."/>
            <person name="Arredondo F."/>
            <person name="Hong C."/>
            <person name="Coffey M."/>
            <person name="Young S.K."/>
            <person name="Zeng Q."/>
            <person name="Gargeya S."/>
            <person name="Fitzgerald M."/>
            <person name="Abouelleil A."/>
            <person name="Alvarado L."/>
            <person name="Chapman S.B."/>
            <person name="Gainer-Dewar J."/>
            <person name="Goldberg J."/>
            <person name="Griggs A."/>
            <person name="Gujja S."/>
            <person name="Hansen M."/>
            <person name="Howarth C."/>
            <person name="Imamovic A."/>
            <person name="Ireland A."/>
            <person name="Larimer J."/>
            <person name="McCowan C."/>
            <person name="Murphy C."/>
            <person name="Pearson M."/>
            <person name="Poon T.W."/>
            <person name="Priest M."/>
            <person name="Roberts A."/>
            <person name="Saif S."/>
            <person name="Shea T."/>
            <person name="Sykes S."/>
            <person name="Wortman J."/>
            <person name="Nusbaum C."/>
            <person name="Birren B."/>
        </authorList>
    </citation>
    <scope>NUCLEOTIDE SEQUENCE [LARGE SCALE GENOMIC DNA]</scope>
    <source>
        <strain evidence="3">IAC_01/95</strain>
    </source>
</reference>
<accession>W2HNC7</accession>
<gene>
    <name evidence="3" type="ORF">L914_01090</name>
    <name evidence="1" type="ORF">L915_01097</name>
    <name evidence="2" type="ORF">L916_01081</name>
</gene>
<dbReference type="Proteomes" id="UP000054532">
    <property type="component" value="Unassembled WGS sequence"/>
</dbReference>
<proteinExistence type="predicted"/>
<dbReference type="EMBL" id="KI684111">
    <property type="protein sequence ID" value="ETK96065.1"/>
    <property type="molecule type" value="Genomic_DNA"/>
</dbReference>
<evidence type="ECO:0000313" key="4">
    <source>
        <dbReference type="Proteomes" id="UP000053864"/>
    </source>
</evidence>
<dbReference type="EMBL" id="KI690611">
    <property type="protein sequence ID" value="ETM55745.1"/>
    <property type="molecule type" value="Genomic_DNA"/>
</dbReference>
<evidence type="ECO:0000313" key="2">
    <source>
        <dbReference type="EMBL" id="ETL49441.1"/>
    </source>
</evidence>
<dbReference type="EMBL" id="KI670581">
    <property type="protein sequence ID" value="ETL49441.1"/>
    <property type="molecule type" value="Genomic_DNA"/>
</dbReference>